<dbReference type="HOGENOM" id="CLU_007876_0_0_5"/>
<dbReference type="RefSeq" id="WP_012179122.1">
    <property type="nucleotide sequence ID" value="NC_009952.1"/>
</dbReference>
<dbReference type="eggNOG" id="COG3422">
    <property type="taxonomic scope" value="Bacteria"/>
</dbReference>
<sequence length="866" mass="94143">MTEHVTITKAPDTPETLDFEALLAAGIAAAQHYSGQEWTDYNLHDPGVTILETLVFALTDVAYRTDHPIEDILASSASTADPGLERQPFFPGPQAFASAPVTSNDYRKLLFDQVSGLRNAWILPHPGTSGAGGHYDVWIQPYATDVAEEAQPARLHRQIEDDAMALLRKTRALGVDFRHVRIAPTAEFALCGDVTLAPEADPEAALSAMLFAAEIALNPPPRVEDIDEALASSAAPETLFEGPALELGLIPDSGLSPPGRDIDLARIRAAIIALPQIETVHGLMAPEKPCPRGCDAEDPCPCALCADKRAAALVIPALSRKAADLEGLRVFRRGAQVSFDADKVLVQLRHREEKLRWEEHYAIRQVASSDYSRITLGNPARQLARYRSIQHMFPGVYGIGPDGVQGSAPLAEGVADTRAARDARQAQARQLKAYLAIFEQMLANHLAQLDATADLLALPSEGPSYHVQPLTRPEPSPDDAPALGPILGQPETPEPGRTQGWFTAYKDGLAELRDSQDRPLARRNRALDHLLARFGERIDTAELKRLYDDKAQPLEIFERWLLDRKAALLRDVIALGQGRGQGVDLAAPETCPLLRRIALRSGHDAPMFLIEHVLLQDDGLEARIGREEIGTSFAISAPLPRSTFRLAIGDRAVHWVLEPDPALPPLEMLLPQLRALGADPAHYTTSPERGYGTTVSLVGPNGLSIEVVENFRSRSHAADWIARMVATCQGAGRDARALDAVFTPVVMPLDFAARGATLALAPDASGTSPARRAYLADIVTEEMPAHTLPAMLWLDGETPQEARDFARAYAAWCAAQLCVRATRTPSAEALAAGAQASQTLRRQIHDLFCREFRALRARRRGDAVQG</sequence>
<evidence type="ECO:0000256" key="1">
    <source>
        <dbReference type="SAM" id="MobiDB-lite"/>
    </source>
</evidence>
<organism evidence="2 3">
    <name type="scientific">Dinoroseobacter shibae (strain DSM 16493 / NCIMB 14021 / DFL 12)</name>
    <dbReference type="NCBI Taxonomy" id="398580"/>
    <lineage>
        <taxon>Bacteria</taxon>
        <taxon>Pseudomonadati</taxon>
        <taxon>Pseudomonadota</taxon>
        <taxon>Alphaproteobacteria</taxon>
        <taxon>Rhodobacterales</taxon>
        <taxon>Roseobacteraceae</taxon>
        <taxon>Dinoroseobacter</taxon>
    </lineage>
</organism>
<protein>
    <submittedName>
        <fullName evidence="2">Uncharacterized protein</fullName>
    </submittedName>
</protein>
<dbReference type="OrthoDB" id="8263000at2"/>
<proteinExistence type="predicted"/>
<dbReference type="Proteomes" id="UP000006833">
    <property type="component" value="Chromosome"/>
</dbReference>
<dbReference type="AlphaFoldDB" id="A8LS98"/>
<dbReference type="EMBL" id="CP000830">
    <property type="protein sequence ID" value="ABV94191.1"/>
    <property type="molecule type" value="Genomic_DNA"/>
</dbReference>
<name>A8LS98_DINSH</name>
<gene>
    <name evidence="2" type="ordered locus">Dshi_2457</name>
</gene>
<evidence type="ECO:0000313" key="3">
    <source>
        <dbReference type="Proteomes" id="UP000006833"/>
    </source>
</evidence>
<evidence type="ECO:0000313" key="2">
    <source>
        <dbReference type="EMBL" id="ABV94191.1"/>
    </source>
</evidence>
<keyword evidence="3" id="KW-1185">Reference proteome</keyword>
<accession>A8LS98</accession>
<dbReference type="KEGG" id="dsh:Dshi_2457"/>
<reference evidence="3" key="1">
    <citation type="journal article" date="2010" name="ISME J.">
        <title>The complete genome sequence of the algal symbiont Dinoroseobacter shibae: a hitchhiker's guide to life in the sea.</title>
        <authorList>
            <person name="Wagner-Dobler I."/>
            <person name="Ballhausen B."/>
            <person name="Berger M."/>
            <person name="Brinkhoff T."/>
            <person name="Buchholz I."/>
            <person name="Bunk B."/>
            <person name="Cypionka H."/>
            <person name="Daniel R."/>
            <person name="Drepper T."/>
            <person name="Gerdts G."/>
            <person name="Hahnke S."/>
            <person name="Han C."/>
            <person name="Jahn D."/>
            <person name="Kalhoefer D."/>
            <person name="Kiss H."/>
            <person name="Klenk H.P."/>
            <person name="Kyrpides N."/>
            <person name="Liebl W."/>
            <person name="Liesegang H."/>
            <person name="Meincke L."/>
            <person name="Pati A."/>
            <person name="Petersen J."/>
            <person name="Piekarski T."/>
            <person name="Pommerenke C."/>
            <person name="Pradella S."/>
            <person name="Pukall R."/>
            <person name="Rabus R."/>
            <person name="Stackebrandt E."/>
            <person name="Thole S."/>
            <person name="Thompson L."/>
            <person name="Tielen P."/>
            <person name="Tomasch J."/>
            <person name="von Jan M."/>
            <person name="Wanphrut N."/>
            <person name="Wichels A."/>
            <person name="Zech H."/>
            <person name="Simon M."/>
        </authorList>
    </citation>
    <scope>NUCLEOTIDE SEQUENCE [LARGE SCALE GENOMIC DNA]</scope>
    <source>
        <strain evidence="3">DSM 16493 / NCIMB 14021 / DFL 12</strain>
    </source>
</reference>
<dbReference type="STRING" id="398580.Dshi_2457"/>
<feature type="region of interest" description="Disordered" evidence="1">
    <location>
        <begin position="465"/>
        <end position="498"/>
    </location>
</feature>